<organism evidence="1 2">
    <name type="scientific">Martelella alba</name>
    <dbReference type="NCBI Taxonomy" id="2590451"/>
    <lineage>
        <taxon>Bacteria</taxon>
        <taxon>Pseudomonadati</taxon>
        <taxon>Pseudomonadota</taxon>
        <taxon>Alphaproteobacteria</taxon>
        <taxon>Hyphomicrobiales</taxon>
        <taxon>Aurantimonadaceae</taxon>
        <taxon>Martelella</taxon>
    </lineage>
</organism>
<keyword evidence="1" id="KW-0456">Lyase</keyword>
<protein>
    <submittedName>
        <fullName evidence="1">Aromatic amino acid lyase</fullName>
    </submittedName>
</protein>
<reference evidence="1 2" key="1">
    <citation type="submission" date="2019-06" db="EMBL/GenBank/DDBJ databases">
        <authorList>
            <person name="Li M."/>
        </authorList>
    </citation>
    <scope>NUCLEOTIDE SEQUENCE [LARGE SCALE GENOMIC DNA]</scope>
    <source>
        <strain evidence="1 2">BGMRC2036</strain>
    </source>
</reference>
<dbReference type="GO" id="GO:0016841">
    <property type="term" value="F:ammonia-lyase activity"/>
    <property type="evidence" value="ECO:0007669"/>
    <property type="project" value="UniProtKB-ARBA"/>
</dbReference>
<evidence type="ECO:0000313" key="1">
    <source>
        <dbReference type="EMBL" id="TPW29224.1"/>
    </source>
</evidence>
<dbReference type="EMBL" id="VHLG01000010">
    <property type="protein sequence ID" value="TPW29224.1"/>
    <property type="molecule type" value="Genomic_DNA"/>
</dbReference>
<comment type="caution">
    <text evidence="1">The sequence shown here is derived from an EMBL/GenBank/DDBJ whole genome shotgun (WGS) entry which is preliminary data.</text>
</comment>
<name>A0A506U808_9HYPH</name>
<dbReference type="CDD" id="cd00332">
    <property type="entry name" value="PAL-HAL"/>
    <property type="match status" value="1"/>
</dbReference>
<dbReference type="Pfam" id="PF00221">
    <property type="entry name" value="Lyase_aromatic"/>
    <property type="match status" value="1"/>
</dbReference>
<dbReference type="InterPro" id="IPR001106">
    <property type="entry name" value="Aromatic_Lyase"/>
</dbReference>
<dbReference type="RefSeq" id="WP_141149898.1">
    <property type="nucleotide sequence ID" value="NZ_VHLG01000010.1"/>
</dbReference>
<dbReference type="Gene3D" id="1.20.200.10">
    <property type="entry name" value="Fumarase/aspartase (Central domain)"/>
    <property type="match status" value="1"/>
</dbReference>
<proteinExistence type="predicted"/>
<dbReference type="SUPFAM" id="SSF48557">
    <property type="entry name" value="L-aspartase-like"/>
    <property type="match status" value="1"/>
</dbReference>
<sequence length="518" mass="54588">MHPPLETIMLTGKPLSFASLAKIGAGRALPVMTQAGIERINRARGVVEDQLAHGASIYGANTGVGAMKDVEWTPEMLQDFNLGLVRAHHFGTGEAFPVDVVRNAIAIRINTALTGRVGCSLDLVEAFSDLLRTDCIPVVRRTGSIGCADIGLMGQVGAALTGVGEAFYRGERMPVTEAFEKAGLKPLSMEPRDSLASFSLNAVGYASSASALHKAALAVRVLLATGLAVAGSLGASRAPWRSVVEVGTVAHAEIGSWLMRSAEAWPWAEATHIQDPLSLRMMPQVFGTAIESLAIAGKTLLEATGRTDDNPVVIGNEVLTSGGSLPLDVTIYLQAAQISIAHVARNIYNRSVILANGGRRDLPVNLVPPGTVATGFGPLLKLAGDMFVRTLSLTAPISPQALVVAGGIEDEAAFLPLVVERFERQVRALRRMAGLEALLAAQAIDLTGDCPSGIAAYIYEIVRKHSAFYRKDRPISAEVEQIEEELGSDATMAALIGQAPLSILDCFFALAPLSTASA</sequence>
<dbReference type="Proteomes" id="UP000318801">
    <property type="component" value="Unassembled WGS sequence"/>
</dbReference>
<keyword evidence="2" id="KW-1185">Reference proteome</keyword>
<dbReference type="InterPro" id="IPR024083">
    <property type="entry name" value="Fumarase/histidase_N"/>
</dbReference>
<dbReference type="PANTHER" id="PTHR10362">
    <property type="entry name" value="HISTIDINE AMMONIA-LYASE"/>
    <property type="match status" value="1"/>
</dbReference>
<dbReference type="OrthoDB" id="8093542at2"/>
<accession>A0A506U808</accession>
<dbReference type="InterPro" id="IPR008948">
    <property type="entry name" value="L-Aspartase-like"/>
</dbReference>
<gene>
    <name evidence="1" type="ORF">FJU08_15350</name>
</gene>
<evidence type="ECO:0000313" key="2">
    <source>
        <dbReference type="Proteomes" id="UP000318801"/>
    </source>
</evidence>
<dbReference type="Gene3D" id="1.10.275.10">
    <property type="entry name" value="Fumarase/aspartase (N-terminal domain)"/>
    <property type="match status" value="1"/>
</dbReference>
<dbReference type="AlphaFoldDB" id="A0A506U808"/>